<protein>
    <submittedName>
        <fullName evidence="1">Uncharacterized protein</fullName>
    </submittedName>
</protein>
<sequence>MTLWLGDEFPQNHTAFFYDKKLKMMIQLDENDIFYLAPIFNSISLESQSIGVQPSSFNDDPYFELYISAGNSNISPLLTPETFADNKSSTADQHTIPSIVLQWLQEIDSLDLVVAGVRETLENDIRAWWIDKHSEFRAKGYTKETPRVNSLELSLTLKAIKNGNFKLEVILNRIPGKINTQRKGELFHSLDDVIANQLHPALHNPNSSRLALVISTHGMRQWNTIGLSNFIQEPKCKKSTRSIQSQAASEQHTAQVQSQIPAIVASEIDDSNRNLNVT</sequence>
<dbReference type="AlphaFoldDB" id="A0A814GMI7"/>
<dbReference type="EMBL" id="CAJNOT010000487">
    <property type="protein sequence ID" value="CAF0998646.1"/>
    <property type="molecule type" value="Genomic_DNA"/>
</dbReference>
<organism evidence="1 2">
    <name type="scientific">Rotaria sordida</name>
    <dbReference type="NCBI Taxonomy" id="392033"/>
    <lineage>
        <taxon>Eukaryota</taxon>
        <taxon>Metazoa</taxon>
        <taxon>Spiralia</taxon>
        <taxon>Gnathifera</taxon>
        <taxon>Rotifera</taxon>
        <taxon>Eurotatoria</taxon>
        <taxon>Bdelloidea</taxon>
        <taxon>Philodinida</taxon>
        <taxon>Philodinidae</taxon>
        <taxon>Rotaria</taxon>
    </lineage>
</organism>
<accession>A0A814GMI7</accession>
<gene>
    <name evidence="1" type="ORF">ZHD862_LOCUS12407</name>
</gene>
<name>A0A814GMI7_9BILA</name>
<reference evidence="1" key="1">
    <citation type="submission" date="2021-02" db="EMBL/GenBank/DDBJ databases">
        <authorList>
            <person name="Nowell W R."/>
        </authorList>
    </citation>
    <scope>NUCLEOTIDE SEQUENCE</scope>
</reference>
<proteinExistence type="predicted"/>
<evidence type="ECO:0000313" key="2">
    <source>
        <dbReference type="Proteomes" id="UP000663864"/>
    </source>
</evidence>
<comment type="caution">
    <text evidence="1">The sequence shown here is derived from an EMBL/GenBank/DDBJ whole genome shotgun (WGS) entry which is preliminary data.</text>
</comment>
<dbReference type="Proteomes" id="UP000663864">
    <property type="component" value="Unassembled WGS sequence"/>
</dbReference>
<evidence type="ECO:0000313" key="1">
    <source>
        <dbReference type="EMBL" id="CAF0998646.1"/>
    </source>
</evidence>